<dbReference type="EC" id="3.1.3.7" evidence="1"/>
<reference evidence="1 2" key="1">
    <citation type="submission" date="2018-12" db="EMBL/GenBank/DDBJ databases">
        <authorList>
            <consortium name="Pathogen Informatics"/>
        </authorList>
    </citation>
    <scope>NUCLEOTIDE SEQUENCE [LARGE SCALE GENOMIC DNA]</scope>
    <source>
        <strain evidence="1 2">NCTC9419</strain>
    </source>
</reference>
<proteinExistence type="predicted"/>
<dbReference type="AlphaFoldDB" id="A0A447QMZ7"/>
<name>A0A447QMZ7_SERRU</name>
<evidence type="ECO:0000313" key="1">
    <source>
        <dbReference type="EMBL" id="VEA71404.1"/>
    </source>
</evidence>
<gene>
    <name evidence="1" type="primary">cysQ_1</name>
    <name evidence="1" type="ORF">NCTC9419_02959</name>
</gene>
<dbReference type="GO" id="GO:0008441">
    <property type="term" value="F:3'(2'),5'-bisphosphate nucleotidase activity"/>
    <property type="evidence" value="ECO:0007669"/>
    <property type="project" value="UniProtKB-EC"/>
</dbReference>
<evidence type="ECO:0000313" key="2">
    <source>
        <dbReference type="Proteomes" id="UP000271603"/>
    </source>
</evidence>
<dbReference type="Proteomes" id="UP000271603">
    <property type="component" value="Chromosome"/>
</dbReference>
<keyword evidence="1" id="KW-0378">Hydrolase</keyword>
<sequence length="54" mass="5858">MLEQICQLSREAGAAIMAVYHGEQPLDAAVKKDDSPVTAADLAAMASSRRAWRR</sequence>
<dbReference type="Gene3D" id="3.30.540.10">
    <property type="entry name" value="Fructose-1,6-Bisphosphatase, subunit A, domain 1"/>
    <property type="match status" value="1"/>
</dbReference>
<protein>
    <submittedName>
        <fullName evidence="1">3'(2'),5'-bisphosphate nucleotidase CysQ</fullName>
        <ecNumber evidence="1">3.1.3.7</ecNumber>
    </submittedName>
</protein>
<dbReference type="EMBL" id="LR134155">
    <property type="protein sequence ID" value="VEA71404.1"/>
    <property type="molecule type" value="Genomic_DNA"/>
</dbReference>
<accession>A0A447QMZ7</accession>
<organism evidence="1 2">
    <name type="scientific">Serratia rubidaea</name>
    <name type="common">Serratia marinorubra</name>
    <dbReference type="NCBI Taxonomy" id="61652"/>
    <lineage>
        <taxon>Bacteria</taxon>
        <taxon>Pseudomonadati</taxon>
        <taxon>Pseudomonadota</taxon>
        <taxon>Gammaproteobacteria</taxon>
        <taxon>Enterobacterales</taxon>
        <taxon>Yersiniaceae</taxon>
        <taxon>Serratia</taxon>
    </lineage>
</organism>
<dbReference type="SUPFAM" id="SSF56655">
    <property type="entry name" value="Carbohydrate phosphatase"/>
    <property type="match status" value="1"/>
</dbReference>